<keyword evidence="1" id="KW-0472">Membrane</keyword>
<dbReference type="GO" id="GO:0005886">
    <property type="term" value="C:plasma membrane"/>
    <property type="evidence" value="ECO:0007669"/>
    <property type="project" value="TreeGrafter"/>
</dbReference>
<comment type="caution">
    <text evidence="2">The sequence shown here is derived from an EMBL/GenBank/DDBJ whole genome shotgun (WGS) entry which is preliminary data.</text>
</comment>
<dbReference type="Proteomes" id="UP000693970">
    <property type="component" value="Unassembled WGS sequence"/>
</dbReference>
<accession>A0A9K3K959</accession>
<evidence type="ECO:0000313" key="3">
    <source>
        <dbReference type="EMBL" id="KAG7357413.1"/>
    </source>
</evidence>
<feature type="transmembrane region" description="Helical" evidence="1">
    <location>
        <begin position="394"/>
        <end position="415"/>
    </location>
</feature>
<evidence type="ECO:0000256" key="1">
    <source>
        <dbReference type="SAM" id="Phobius"/>
    </source>
</evidence>
<evidence type="ECO:0000313" key="2">
    <source>
        <dbReference type="EMBL" id="KAG7339231.1"/>
    </source>
</evidence>
<dbReference type="InterPro" id="IPR016833">
    <property type="entry name" value="Put_Na-Bile_cotransptr"/>
</dbReference>
<dbReference type="OrthoDB" id="188035at2759"/>
<feature type="transmembrane region" description="Helical" evidence="1">
    <location>
        <begin position="166"/>
        <end position="184"/>
    </location>
</feature>
<feature type="transmembrane region" description="Helical" evidence="1">
    <location>
        <begin position="225"/>
        <end position="247"/>
    </location>
</feature>
<feature type="transmembrane region" description="Helical" evidence="1">
    <location>
        <begin position="295"/>
        <end position="317"/>
    </location>
</feature>
<proteinExistence type="predicted"/>
<reference evidence="2" key="1">
    <citation type="journal article" date="2021" name="Sci. Rep.">
        <title>Diploid genomic architecture of Nitzschia inconspicua, an elite biomass production diatom.</title>
        <authorList>
            <person name="Oliver A."/>
            <person name="Podell S."/>
            <person name="Pinowska A."/>
            <person name="Traller J.C."/>
            <person name="Smith S.R."/>
            <person name="McClure R."/>
            <person name="Beliaev A."/>
            <person name="Bohutskyi P."/>
            <person name="Hill E.A."/>
            <person name="Rabines A."/>
            <person name="Zheng H."/>
            <person name="Allen L.Z."/>
            <person name="Kuo A."/>
            <person name="Grigoriev I.V."/>
            <person name="Allen A.E."/>
            <person name="Hazlebeck D."/>
            <person name="Allen E.E."/>
        </authorList>
    </citation>
    <scope>NUCLEOTIDE SEQUENCE</scope>
    <source>
        <strain evidence="2">Hildebrandi</strain>
    </source>
</reference>
<feature type="transmembrane region" description="Helical" evidence="1">
    <location>
        <begin position="259"/>
        <end position="283"/>
    </location>
</feature>
<dbReference type="PANTHER" id="PTHR18640">
    <property type="entry name" value="SOLUTE CARRIER FAMILY 10 MEMBER 7"/>
    <property type="match status" value="1"/>
</dbReference>
<dbReference type="PANTHER" id="PTHR18640:SF5">
    <property type="entry name" value="SODIUM_BILE ACID COTRANSPORTER 7"/>
    <property type="match status" value="1"/>
</dbReference>
<feature type="transmembrane region" description="Helical" evidence="1">
    <location>
        <begin position="427"/>
        <end position="450"/>
    </location>
</feature>
<name>A0A9K3K959_9STRA</name>
<keyword evidence="1" id="KW-1133">Transmembrane helix</keyword>
<feature type="transmembrane region" description="Helical" evidence="1">
    <location>
        <begin position="456"/>
        <end position="481"/>
    </location>
</feature>
<dbReference type="EMBL" id="JAGRRH010000038">
    <property type="protein sequence ID" value="KAG7339231.1"/>
    <property type="molecule type" value="Genomic_DNA"/>
</dbReference>
<feature type="transmembrane region" description="Helical" evidence="1">
    <location>
        <begin position="196"/>
        <end position="213"/>
    </location>
</feature>
<protein>
    <submittedName>
        <fullName evidence="2">Bile acid:sodium symporter</fullName>
    </submittedName>
</protein>
<keyword evidence="4" id="KW-1185">Reference proteome</keyword>
<organism evidence="2 4">
    <name type="scientific">Nitzschia inconspicua</name>
    <dbReference type="NCBI Taxonomy" id="303405"/>
    <lineage>
        <taxon>Eukaryota</taxon>
        <taxon>Sar</taxon>
        <taxon>Stramenopiles</taxon>
        <taxon>Ochrophyta</taxon>
        <taxon>Bacillariophyta</taxon>
        <taxon>Bacillariophyceae</taxon>
        <taxon>Bacillariophycidae</taxon>
        <taxon>Bacillariales</taxon>
        <taxon>Bacillariaceae</taxon>
        <taxon>Nitzschia</taxon>
    </lineage>
</organism>
<dbReference type="EMBL" id="JAGRRH010000015">
    <property type="protein sequence ID" value="KAG7357413.1"/>
    <property type="molecule type" value="Genomic_DNA"/>
</dbReference>
<evidence type="ECO:0000313" key="4">
    <source>
        <dbReference type="Proteomes" id="UP000693970"/>
    </source>
</evidence>
<dbReference type="AlphaFoldDB" id="A0A9K3K959"/>
<keyword evidence="1" id="KW-0812">Transmembrane</keyword>
<reference evidence="2" key="2">
    <citation type="submission" date="2021-04" db="EMBL/GenBank/DDBJ databases">
        <authorList>
            <person name="Podell S."/>
        </authorList>
    </citation>
    <scope>NUCLEOTIDE SEQUENCE</scope>
    <source>
        <strain evidence="2">Hildebrandi</strain>
    </source>
</reference>
<dbReference type="Pfam" id="PF13593">
    <property type="entry name" value="SBF_like"/>
    <property type="match status" value="1"/>
</dbReference>
<sequence>MRSEFSFTTKIKMSWCSGLLAGIMKSQLRAQKYMQEGRILLARARYCEGNMGRASATVCCVVIDLTTTTSVEAFAFMSTVQRLRYQTLTVKKSPDMIRTNIFSLRAGAAADPIVVPNIQRIRRRSKRSLLSLRSGAEATVPEDANAAAPKVSSILSTANKFFDKNFFLVGMLTSVLIAKGFPALGKNGGILRPELFIGDYGVTAIFLLSGMSLQTSELTQAISNFKLNGLVQFVTFVVWPFCIGLPLKFLLTSVFPEVIPSALVDGLLILTTLPTTVNMCIMLTSTSGGNTASSICNVVISNLLGIFVTPLLLLRFFGATIQLPFANMVLKLCQKVLLPVTIGQLLRATGAKTFYQKHSNTFKRLQEVVLLGIVWNAFCNAFSDGLGIGVKETLFLLIFLPSLHLASLGASFKVFSLPALNFSRADTVAAMFCASQKTLAFGLPLVNTIFQGNPNLAAYCAPIMFIHPLQMMIGSFLVPAIQRYTSSDNQ</sequence>
<feature type="transmembrane region" description="Helical" evidence="1">
    <location>
        <begin position="368"/>
        <end position="388"/>
    </location>
</feature>
<gene>
    <name evidence="3" type="ORF">IV203_002101</name>
    <name evidence="2" type="ORF">IV203_002437</name>
</gene>